<organism evidence="2 3">
    <name type="scientific">Streptomyces hokutonensis</name>
    <dbReference type="NCBI Taxonomy" id="1306990"/>
    <lineage>
        <taxon>Bacteria</taxon>
        <taxon>Bacillati</taxon>
        <taxon>Actinomycetota</taxon>
        <taxon>Actinomycetes</taxon>
        <taxon>Kitasatosporales</taxon>
        <taxon>Streptomycetaceae</taxon>
        <taxon>Streptomyces</taxon>
    </lineage>
</organism>
<dbReference type="RefSeq" id="WP_388112636.1">
    <property type="nucleotide sequence ID" value="NZ_JBIAHM010000014.1"/>
</dbReference>
<evidence type="ECO:0000313" key="3">
    <source>
        <dbReference type="Proteomes" id="UP001601303"/>
    </source>
</evidence>
<reference evidence="2 3" key="1">
    <citation type="submission" date="2024-10" db="EMBL/GenBank/DDBJ databases">
        <title>The Natural Products Discovery Center: Release of the First 8490 Sequenced Strains for Exploring Actinobacteria Biosynthetic Diversity.</title>
        <authorList>
            <person name="Kalkreuter E."/>
            <person name="Kautsar S.A."/>
            <person name="Yang D."/>
            <person name="Bader C.D."/>
            <person name="Teijaro C.N."/>
            <person name="Fluegel L."/>
            <person name="Davis C.M."/>
            <person name="Simpson J.R."/>
            <person name="Lauterbach L."/>
            <person name="Steele A.D."/>
            <person name="Gui C."/>
            <person name="Meng S."/>
            <person name="Li G."/>
            <person name="Viehrig K."/>
            <person name="Ye F."/>
            <person name="Su P."/>
            <person name="Kiefer A.F."/>
            <person name="Nichols A."/>
            <person name="Cepeda A.J."/>
            <person name="Yan W."/>
            <person name="Fan B."/>
            <person name="Jiang Y."/>
            <person name="Adhikari A."/>
            <person name="Zheng C.-J."/>
            <person name="Schuster L."/>
            <person name="Cowan T.M."/>
            <person name="Smanski M.J."/>
            <person name="Chevrette M.G."/>
            <person name="De Carvalho L.P.S."/>
            <person name="Shen B."/>
        </authorList>
    </citation>
    <scope>NUCLEOTIDE SEQUENCE [LARGE SCALE GENOMIC DNA]</scope>
    <source>
        <strain evidence="2 3">NPDC006488</strain>
    </source>
</reference>
<evidence type="ECO:0000256" key="1">
    <source>
        <dbReference type="SAM" id="MobiDB-lite"/>
    </source>
</evidence>
<feature type="region of interest" description="Disordered" evidence="1">
    <location>
        <begin position="1"/>
        <end position="23"/>
    </location>
</feature>
<dbReference type="EMBL" id="JBIAHM010000014">
    <property type="protein sequence ID" value="MFE9603793.1"/>
    <property type="molecule type" value="Genomic_DNA"/>
</dbReference>
<keyword evidence="3" id="KW-1185">Reference proteome</keyword>
<dbReference type="Proteomes" id="UP001601303">
    <property type="component" value="Unassembled WGS sequence"/>
</dbReference>
<proteinExistence type="predicted"/>
<comment type="caution">
    <text evidence="2">The sequence shown here is derived from an EMBL/GenBank/DDBJ whole genome shotgun (WGS) entry which is preliminary data.</text>
</comment>
<evidence type="ECO:0000313" key="2">
    <source>
        <dbReference type="EMBL" id="MFE9603793.1"/>
    </source>
</evidence>
<dbReference type="Pfam" id="PF23709">
    <property type="entry name" value="MftA"/>
    <property type="match status" value="1"/>
</dbReference>
<dbReference type="InterPro" id="IPR023988">
    <property type="entry name" value="MftA"/>
</dbReference>
<dbReference type="NCBIfam" id="TIGR03969">
    <property type="entry name" value="mycofactocin"/>
    <property type="match status" value="1"/>
</dbReference>
<sequence>MNELHSVPTVPASESGAEEPVTEQQLIEADDLIEEISIDGMCGVY</sequence>
<gene>
    <name evidence="2" type="primary">mftA</name>
    <name evidence="2" type="ORF">ACFYNQ_35170</name>
</gene>
<protein>
    <submittedName>
        <fullName evidence="2">Mycofactocin MftA</fullName>
    </submittedName>
</protein>
<accession>A0ABW6ME71</accession>
<name>A0ABW6ME71_9ACTN</name>